<proteinExistence type="inferred from homology"/>
<keyword evidence="11" id="KW-1185">Reference proteome</keyword>
<dbReference type="Gene3D" id="2.40.30.180">
    <property type="entry name" value="Ubiquitin-activating enzyme E1, FCCH domain"/>
    <property type="match status" value="1"/>
</dbReference>
<evidence type="ECO:0000313" key="11">
    <source>
        <dbReference type="Proteomes" id="UP000016927"/>
    </source>
</evidence>
<organism evidence="10 11">
    <name type="scientific">Nosema bombycis (strain CQ1 / CVCC 102059)</name>
    <name type="common">Microsporidian parasite</name>
    <name type="synonym">Pebrine of silkworm</name>
    <dbReference type="NCBI Taxonomy" id="578461"/>
    <lineage>
        <taxon>Eukaryota</taxon>
        <taxon>Fungi</taxon>
        <taxon>Fungi incertae sedis</taxon>
        <taxon>Microsporidia</taxon>
        <taxon>Nosematidae</taxon>
        <taxon>Nosema</taxon>
    </lineage>
</organism>
<keyword evidence="6" id="KW-0067">ATP-binding</keyword>
<sequence>MPLMQNKEIETEIDESLYSRQLYVIGKDAMQKMMNSKILIIGQDGLGQEVTKNLCLMGVSNIWIYDREEVKEEDLGSGFFFKKKNIGSIRDESLIHRFRGLNEYVQVHIAPNLESFDNYDVVIVCNEQIDKQIEFNRQTRKSNCKFISCQTRGVFSQLFCDFGTDFICVDSNGEPLITGMINDITPDGILTVVKDQRHNLEDGDLIKILHKEEYEGLLFKVTTLSPECVQLKKIDGISVMDIENESTRPFKFPEVYGGDFEQVKKPRMLHFRPLEEALEAPQIVSSLGNEENEEMIHKCFIALSEYTKSFGGFPNGNTLLSYFIKKYQTLFDAEPLIREFGRQSDTILMPMCSIIGGFAAQEAIKAVSCKFNPIRQFFYFDALQVVPESVDESDTNSEGYGRYSSLVRIFGQEAVKRLFGLNIFVVGSGAIGCEHLKNLVMCGMGTEGKIHVTDMDSIEQSNLTRQFLFSKNDVSQMKAEVAVKEVKNLNEDFAKGFIKNGVKEGQNGGQSGGEVQEEVVDGNNNPYIDINSSSLNNVTSPSFDTKTSLSTETSFPNQKQPSLSNQSPSISDQPPSPKRQADSTTPFKKIKESNLVYYNLKVGDETEEVFSEVFFQDLDIVANALDNVEARVYVDNRCLISKKYLVDAGTSGTKGNVQTIVPFFSEPYGDSVDPPESSIPICTIKNFPFALEHTIEWAMSRFKYLFCDRVMLIKNYLEDPSTFDEENRFEEEDSKNVQKDGVIEKKPESIQEILKKVPRSLEGCIKGALMLFVKYFHSSIQDLLRSLPPDCKTKEGLPFWMPPKRPPTPINFDIKNPLHITFVQSVANIYSYNFGIDTFISKEKVIDYITNEILDTESLPLKSPVKEEDTPLDDSKFKTSVFEKDDDSNFHVDFVYSCANLRATNYKIKNQSRLFIKGIAGRIVPAIATTTGVVSGLATLEMIKMALGIKKYKNYFLNLALPFFAVTDPKEAKKKSYVIDDKEYYFTVWNKLEYKDTKLSNILKAFEIQFKRPLTMITIDNKLVYWNLDDRYNKNLEMKVSEIAPKINNRLYILLVAITDTDEDLPLIVVKYE</sequence>
<feature type="domain" description="Ubiquitin-activating enzyme E1 C-terminal" evidence="9">
    <location>
        <begin position="952"/>
        <end position="1068"/>
    </location>
</feature>
<keyword evidence="4" id="KW-0547">Nucleotide-binding</keyword>
<accession>R0KWC7</accession>
<keyword evidence="5" id="KW-0833">Ubl conjugation pathway</keyword>
<dbReference type="GO" id="GO:0016925">
    <property type="term" value="P:protein sumoylation"/>
    <property type="evidence" value="ECO:0007669"/>
    <property type="project" value="TreeGrafter"/>
</dbReference>
<dbReference type="OrthoDB" id="10252231at2759"/>
<dbReference type="STRING" id="578461.R0KWC7"/>
<dbReference type="GO" id="GO:0031510">
    <property type="term" value="C:SUMO activating enzyme complex"/>
    <property type="evidence" value="ECO:0007669"/>
    <property type="project" value="TreeGrafter"/>
</dbReference>
<dbReference type="Proteomes" id="UP000016927">
    <property type="component" value="Unassembled WGS sequence"/>
</dbReference>
<dbReference type="InterPro" id="IPR000011">
    <property type="entry name" value="UBQ/SUMO-activ_enz_E1-like"/>
</dbReference>
<dbReference type="GO" id="GO:0016567">
    <property type="term" value="P:protein ubiquitination"/>
    <property type="evidence" value="ECO:0007669"/>
    <property type="project" value="UniProtKB-UniPathway"/>
</dbReference>
<feature type="compositionally biased region" description="Polar residues" evidence="8">
    <location>
        <begin position="530"/>
        <end position="563"/>
    </location>
</feature>
<evidence type="ECO:0000256" key="7">
    <source>
        <dbReference type="PROSITE-ProRule" id="PRU10132"/>
    </source>
</evidence>
<dbReference type="PANTHER" id="PTHR10953">
    <property type="entry name" value="UBIQUITIN-ACTIVATING ENZYME E1"/>
    <property type="match status" value="1"/>
</dbReference>
<evidence type="ECO:0000256" key="3">
    <source>
        <dbReference type="ARBA" id="ARBA00022598"/>
    </source>
</evidence>
<evidence type="ECO:0000256" key="1">
    <source>
        <dbReference type="ARBA" id="ARBA00004906"/>
    </source>
</evidence>
<dbReference type="GO" id="GO:0019948">
    <property type="term" value="F:SUMO activating enzyme activity"/>
    <property type="evidence" value="ECO:0007669"/>
    <property type="project" value="TreeGrafter"/>
</dbReference>
<dbReference type="SUPFAM" id="SSF69572">
    <property type="entry name" value="Activating enzymes of the ubiquitin-like proteins"/>
    <property type="match status" value="3"/>
</dbReference>
<dbReference type="PRINTS" id="PR01849">
    <property type="entry name" value="UBIQUITINACT"/>
</dbReference>
<protein>
    <submittedName>
        <fullName evidence="10">Ubiquitin-activating enzyme E1 1</fullName>
    </submittedName>
</protein>
<name>R0KWC7_NOSB1</name>
<dbReference type="Pfam" id="PF00899">
    <property type="entry name" value="ThiF"/>
    <property type="match status" value="3"/>
</dbReference>
<evidence type="ECO:0000256" key="5">
    <source>
        <dbReference type="ARBA" id="ARBA00022786"/>
    </source>
</evidence>
<gene>
    <name evidence="10" type="primary">UBA1</name>
    <name evidence="10" type="ORF">NBO_26g0002</name>
</gene>
<dbReference type="Gene3D" id="3.40.50.12550">
    <property type="entry name" value="Ubiquitin-activating enzyme E1, inactive adenylation domain, subdomain 2"/>
    <property type="match status" value="1"/>
</dbReference>
<dbReference type="VEuPathDB" id="MicrosporidiaDB:NBO_26g0002"/>
<feature type="region of interest" description="Disordered" evidence="8">
    <location>
        <begin position="504"/>
        <end position="586"/>
    </location>
</feature>
<dbReference type="InterPro" id="IPR033127">
    <property type="entry name" value="UBQ-activ_enz_E1_Cys_AS"/>
</dbReference>
<dbReference type="Pfam" id="PF10585">
    <property type="entry name" value="UBA_E1_SCCH"/>
    <property type="match status" value="2"/>
</dbReference>
<evidence type="ECO:0000256" key="8">
    <source>
        <dbReference type="SAM" id="MobiDB-lite"/>
    </source>
</evidence>
<dbReference type="EMBL" id="KB908934">
    <property type="protein sequence ID" value="EOB14517.1"/>
    <property type="molecule type" value="Genomic_DNA"/>
</dbReference>
<dbReference type="InterPro" id="IPR035985">
    <property type="entry name" value="Ubiquitin-activating_enz"/>
</dbReference>
<feature type="compositionally biased region" description="Low complexity" evidence="8">
    <location>
        <begin position="564"/>
        <end position="573"/>
    </location>
</feature>
<dbReference type="SMART" id="SM00985">
    <property type="entry name" value="UBA_e1_C"/>
    <property type="match status" value="1"/>
</dbReference>
<feature type="active site" description="Glycyl thioester intermediate" evidence="7">
    <location>
        <position position="682"/>
    </location>
</feature>
<dbReference type="HOGENOM" id="CLU_002556_0_0_1"/>
<dbReference type="AlphaFoldDB" id="R0KWC7"/>
<comment type="pathway">
    <text evidence="1">Protein modification; protein ubiquitination.</text>
</comment>
<evidence type="ECO:0000259" key="9">
    <source>
        <dbReference type="SMART" id="SM00985"/>
    </source>
</evidence>
<dbReference type="InterPro" id="IPR018965">
    <property type="entry name" value="Ub-activating_enz_E1_C"/>
</dbReference>
<reference evidence="10 11" key="1">
    <citation type="journal article" date="2013" name="BMC Genomics">
        <title>Comparative genomics of parasitic silkworm microsporidia reveal an association between genome expansion and host adaptation.</title>
        <authorList>
            <person name="Pan G."/>
            <person name="Xu J."/>
            <person name="Li T."/>
            <person name="Xia Q."/>
            <person name="Liu S.L."/>
            <person name="Zhang G."/>
            <person name="Li S."/>
            <person name="Li C."/>
            <person name="Liu H."/>
            <person name="Yang L."/>
            <person name="Liu T."/>
            <person name="Zhang X."/>
            <person name="Wu Z."/>
            <person name="Fan W."/>
            <person name="Dang X."/>
            <person name="Xiang H."/>
            <person name="Tao M."/>
            <person name="Li Y."/>
            <person name="Hu J."/>
            <person name="Li Z."/>
            <person name="Lin L."/>
            <person name="Luo J."/>
            <person name="Geng L."/>
            <person name="Wang L."/>
            <person name="Long M."/>
            <person name="Wan Y."/>
            <person name="He N."/>
            <person name="Zhang Z."/>
            <person name="Lu C."/>
            <person name="Keeling P.J."/>
            <person name="Wang J."/>
            <person name="Xiang Z."/>
            <person name="Zhou Z."/>
        </authorList>
    </citation>
    <scope>NUCLEOTIDE SEQUENCE [LARGE SCALE GENOMIC DNA]</scope>
    <source>
        <strain evidence="11">CQ1 / CVCC 102059</strain>
    </source>
</reference>
<evidence type="ECO:0000256" key="6">
    <source>
        <dbReference type="ARBA" id="ARBA00022840"/>
    </source>
</evidence>
<dbReference type="InterPro" id="IPR042063">
    <property type="entry name" value="Ubi_acti_E1_SCCH"/>
</dbReference>
<dbReference type="InterPro" id="IPR045886">
    <property type="entry name" value="ThiF/MoeB/HesA"/>
</dbReference>
<dbReference type="Gene3D" id="3.40.50.720">
    <property type="entry name" value="NAD(P)-binding Rossmann-like Domain"/>
    <property type="match status" value="2"/>
</dbReference>
<evidence type="ECO:0000256" key="4">
    <source>
        <dbReference type="ARBA" id="ARBA00022741"/>
    </source>
</evidence>
<dbReference type="GO" id="GO:0005524">
    <property type="term" value="F:ATP binding"/>
    <property type="evidence" value="ECO:0007669"/>
    <property type="project" value="UniProtKB-KW"/>
</dbReference>
<dbReference type="OMA" id="GANLHAF"/>
<dbReference type="PROSITE" id="PS00865">
    <property type="entry name" value="UBIQUITIN_ACTIVAT_2"/>
    <property type="match status" value="1"/>
</dbReference>
<dbReference type="InterPro" id="IPR000594">
    <property type="entry name" value="ThiF_NAD_FAD-bd"/>
</dbReference>
<keyword evidence="3" id="KW-0436">Ligase</keyword>
<comment type="similarity">
    <text evidence="2">Belongs to the ubiquitin-activating E1 family.</text>
</comment>
<evidence type="ECO:0000313" key="10">
    <source>
        <dbReference type="EMBL" id="EOB14517.1"/>
    </source>
</evidence>
<dbReference type="GO" id="GO:0005737">
    <property type="term" value="C:cytoplasm"/>
    <property type="evidence" value="ECO:0007669"/>
    <property type="project" value="TreeGrafter"/>
</dbReference>
<evidence type="ECO:0000256" key="2">
    <source>
        <dbReference type="ARBA" id="ARBA00005673"/>
    </source>
</evidence>
<dbReference type="InterPro" id="IPR042302">
    <property type="entry name" value="E1_FCCH_sf"/>
</dbReference>
<dbReference type="PANTHER" id="PTHR10953:SF4">
    <property type="entry name" value="UBIQUITIN-ACTIVATING ENZYME E1 C-TERMINAL DOMAIN-CONTAINING PROTEIN"/>
    <property type="match status" value="1"/>
</dbReference>
<dbReference type="Gene3D" id="1.10.10.2660">
    <property type="entry name" value="Ubiquitin-activating enzyme E1, SCCH domain"/>
    <property type="match status" value="1"/>
</dbReference>
<dbReference type="UniPathway" id="UPA00143"/>
<dbReference type="InterPro" id="IPR042449">
    <property type="entry name" value="Ub-E1_IAD_1"/>
</dbReference>
<dbReference type="Gene3D" id="3.50.50.80">
    <property type="entry name" value="Ubiquitin-activating enzyme E1, inactive adenylation domain, subdomain 1"/>
    <property type="match status" value="1"/>
</dbReference>
<dbReference type="InterPro" id="IPR019572">
    <property type="entry name" value="UBA_E1_SCCH"/>
</dbReference>